<keyword evidence="2" id="KW-0812">Transmembrane</keyword>
<gene>
    <name evidence="4" type="ORF">GA0070606_1959</name>
</gene>
<keyword evidence="2" id="KW-1133">Transmembrane helix</keyword>
<feature type="domain" description="Anti-sigma K factor RskA C-terminal" evidence="3">
    <location>
        <begin position="171"/>
        <end position="290"/>
    </location>
</feature>
<dbReference type="Pfam" id="PF10099">
    <property type="entry name" value="RskA_C"/>
    <property type="match status" value="1"/>
</dbReference>
<accession>A0A1C6UEF8</accession>
<sequence length="309" mass="32452">MSHLDHDRLVFLALGESAADAGESTHLDTCEHCRAELGTLRHVAGLGVGTQGLQALPDPPEHVWQGIVAEIRAAEALPSLAGPRAPHPAEDADVVERNDRAEIRAAEALPSLAGPRAPHPAEDADAVERNDRGQARREGDDGPAAPQRTGTVLAPPHRRGRWSRWAVTAGTAVAAAVLGVVGTLAVVGPSEPGPAPTPQRAVLASAPLKAYGSTPPDANGEARVFDDGRLHLHVTNLPDVAGYYEVWLINPRDMKMFSVGVLGDEPDELLPLPPNVDLQAYSVVDVSAEAYDNNTAHSGKSLLRGSLTG</sequence>
<name>A0A1C6UEF8_9ACTN</name>
<protein>
    <submittedName>
        <fullName evidence="4">Anti-sigma-K factor rskA</fullName>
    </submittedName>
</protein>
<dbReference type="EMBL" id="FMHZ01000002">
    <property type="protein sequence ID" value="SCL52450.1"/>
    <property type="molecule type" value="Genomic_DNA"/>
</dbReference>
<feature type="transmembrane region" description="Helical" evidence="2">
    <location>
        <begin position="165"/>
        <end position="187"/>
    </location>
</feature>
<evidence type="ECO:0000313" key="5">
    <source>
        <dbReference type="Proteomes" id="UP000199001"/>
    </source>
</evidence>
<evidence type="ECO:0000259" key="3">
    <source>
        <dbReference type="Pfam" id="PF10099"/>
    </source>
</evidence>
<proteinExistence type="predicted"/>
<keyword evidence="5" id="KW-1185">Reference proteome</keyword>
<dbReference type="RefSeq" id="WP_091096964.1">
    <property type="nucleotide sequence ID" value="NZ_FMHZ01000002.1"/>
</dbReference>
<feature type="compositionally biased region" description="Basic and acidic residues" evidence="1">
    <location>
        <begin position="119"/>
        <end position="140"/>
    </location>
</feature>
<keyword evidence="2" id="KW-0472">Membrane</keyword>
<dbReference type="STRING" id="47855.GA0070606_1959"/>
<evidence type="ECO:0000313" key="4">
    <source>
        <dbReference type="EMBL" id="SCL52450.1"/>
    </source>
</evidence>
<dbReference type="InterPro" id="IPR018764">
    <property type="entry name" value="RskA_C"/>
</dbReference>
<dbReference type="GO" id="GO:0005886">
    <property type="term" value="C:plasma membrane"/>
    <property type="evidence" value="ECO:0007669"/>
    <property type="project" value="InterPro"/>
</dbReference>
<evidence type="ECO:0000256" key="1">
    <source>
        <dbReference type="SAM" id="MobiDB-lite"/>
    </source>
</evidence>
<reference evidence="5" key="1">
    <citation type="submission" date="2016-06" db="EMBL/GenBank/DDBJ databases">
        <authorList>
            <person name="Varghese N."/>
            <person name="Submissions Spin"/>
        </authorList>
    </citation>
    <scope>NUCLEOTIDE SEQUENCE [LARGE SCALE GENOMIC DNA]</scope>
    <source>
        <strain evidence="5">DSM 43903</strain>
    </source>
</reference>
<evidence type="ECO:0000256" key="2">
    <source>
        <dbReference type="SAM" id="Phobius"/>
    </source>
</evidence>
<dbReference type="Proteomes" id="UP000199001">
    <property type="component" value="Unassembled WGS sequence"/>
</dbReference>
<organism evidence="4 5">
    <name type="scientific">Micromonospora citrea</name>
    <dbReference type="NCBI Taxonomy" id="47855"/>
    <lineage>
        <taxon>Bacteria</taxon>
        <taxon>Bacillati</taxon>
        <taxon>Actinomycetota</taxon>
        <taxon>Actinomycetes</taxon>
        <taxon>Micromonosporales</taxon>
        <taxon>Micromonosporaceae</taxon>
        <taxon>Micromonospora</taxon>
    </lineage>
</organism>
<dbReference type="AlphaFoldDB" id="A0A1C6UEF8"/>
<dbReference type="OrthoDB" id="4328740at2"/>
<feature type="region of interest" description="Disordered" evidence="1">
    <location>
        <begin position="107"/>
        <end position="159"/>
    </location>
</feature>